<dbReference type="Gene3D" id="1.20.1270.360">
    <property type="match status" value="1"/>
</dbReference>
<evidence type="ECO:0000313" key="3">
    <source>
        <dbReference type="Proteomes" id="UP000539473"/>
    </source>
</evidence>
<dbReference type="RefSeq" id="WP_184111337.1">
    <property type="nucleotide sequence ID" value="NZ_BNAJ01000004.1"/>
</dbReference>
<reference evidence="1" key="1">
    <citation type="journal article" date="2014" name="Int. J. Syst. Evol. Microbiol.">
        <title>Complete genome of a new Firmicutes species belonging to the dominant human colonic microbiota ('Ruminococcus bicirculans') reveals two chromosomes and a selective capacity to utilize plant glucans.</title>
        <authorList>
            <consortium name="NISC Comparative Sequencing Program"/>
            <person name="Wegmann U."/>
            <person name="Louis P."/>
            <person name="Goesmann A."/>
            <person name="Henrissat B."/>
            <person name="Duncan S.H."/>
            <person name="Flint H.J."/>
        </authorList>
    </citation>
    <scope>NUCLEOTIDE SEQUENCE</scope>
    <source>
        <strain evidence="1">CGMCC 1.18437</strain>
    </source>
</reference>
<evidence type="ECO:0000313" key="1">
    <source>
        <dbReference type="EMBL" id="GHF42818.1"/>
    </source>
</evidence>
<evidence type="ECO:0008006" key="5">
    <source>
        <dbReference type="Google" id="ProtNLM"/>
    </source>
</evidence>
<dbReference type="Proteomes" id="UP000619376">
    <property type="component" value="Unassembled WGS sequence"/>
</dbReference>
<dbReference type="EMBL" id="BNAJ01000004">
    <property type="protein sequence ID" value="GHF42818.1"/>
    <property type="molecule type" value="Genomic_DNA"/>
</dbReference>
<organism evidence="2 3">
    <name type="scientific">Deinococcus metalli</name>
    <dbReference type="NCBI Taxonomy" id="1141878"/>
    <lineage>
        <taxon>Bacteria</taxon>
        <taxon>Thermotogati</taxon>
        <taxon>Deinococcota</taxon>
        <taxon>Deinococci</taxon>
        <taxon>Deinococcales</taxon>
        <taxon>Deinococcaceae</taxon>
        <taxon>Deinococcus</taxon>
    </lineage>
</organism>
<dbReference type="InterPro" id="IPR005560">
    <property type="entry name" value="Csp_YhjQ"/>
</dbReference>
<reference evidence="2 3" key="3">
    <citation type="submission" date="2020-08" db="EMBL/GenBank/DDBJ databases">
        <title>Genomic Encyclopedia of Type Strains, Phase IV (KMG-IV): sequencing the most valuable type-strain genomes for metagenomic binning, comparative biology and taxonomic classification.</title>
        <authorList>
            <person name="Goeker M."/>
        </authorList>
    </citation>
    <scope>NUCLEOTIDE SEQUENCE [LARGE SCALE GENOMIC DNA]</scope>
    <source>
        <strain evidence="2 3">DSM 27521</strain>
    </source>
</reference>
<gene>
    <name evidence="1" type="ORF">GCM10017781_18950</name>
    <name evidence="2" type="ORF">HNQ07_002071</name>
</gene>
<dbReference type="Proteomes" id="UP000539473">
    <property type="component" value="Unassembled WGS sequence"/>
</dbReference>
<proteinExistence type="predicted"/>
<evidence type="ECO:0000313" key="2">
    <source>
        <dbReference type="EMBL" id="MBB5376607.1"/>
    </source>
</evidence>
<protein>
    <recommendedName>
        <fullName evidence="5">Four-helix bundle copper-binding protein</fullName>
    </recommendedName>
</protein>
<dbReference type="Pfam" id="PF03860">
    <property type="entry name" value="Csp"/>
    <property type="match status" value="1"/>
</dbReference>
<evidence type="ECO:0000313" key="4">
    <source>
        <dbReference type="Proteomes" id="UP000619376"/>
    </source>
</evidence>
<accession>A0A7W8KEB7</accession>
<sequence length="139" mass="14499">MTHTNRPLPSSIPVVLPAVPDAQAACAAACLDLLAAGQACVDSCLTELAHYPQLAPCIQAVLDCADICAATGRMLARRTWADPSVRRALLEACVVACRACRAECAMHARNLNLDICAACADACARTAQACHALLGEQRA</sequence>
<reference evidence="1" key="4">
    <citation type="submission" date="2024-05" db="EMBL/GenBank/DDBJ databases">
        <authorList>
            <person name="Sun Q."/>
            <person name="Zhou Y."/>
        </authorList>
    </citation>
    <scope>NUCLEOTIDE SEQUENCE</scope>
    <source>
        <strain evidence="1">CGMCC 1.18437</strain>
    </source>
</reference>
<name>A0A7W8KEB7_9DEIO</name>
<reference evidence="4" key="2">
    <citation type="journal article" date="2019" name="Int. J. Syst. Evol. Microbiol.">
        <title>The Global Catalogue of Microorganisms (GCM) 10K type strain sequencing project: providing services to taxonomists for standard genome sequencing and annotation.</title>
        <authorList>
            <consortium name="The Broad Institute Genomics Platform"/>
            <consortium name="The Broad Institute Genome Sequencing Center for Infectious Disease"/>
            <person name="Wu L."/>
            <person name="Ma J."/>
        </authorList>
    </citation>
    <scope>NUCLEOTIDE SEQUENCE [LARGE SCALE GENOMIC DNA]</scope>
    <source>
        <strain evidence="4">CGMCC 1.18437</strain>
    </source>
</reference>
<keyword evidence="4" id="KW-1185">Reference proteome</keyword>
<dbReference type="PANTHER" id="PTHR37310">
    <property type="entry name" value="CYTOPLASMIC PROTEIN-RELATED"/>
    <property type="match status" value="1"/>
</dbReference>
<dbReference type="PANTHER" id="PTHR37310:SF1">
    <property type="entry name" value="CYTOPLASMIC PROTEIN"/>
    <property type="match status" value="1"/>
</dbReference>
<dbReference type="AlphaFoldDB" id="A0A7W8KEB7"/>
<comment type="caution">
    <text evidence="2">The sequence shown here is derived from an EMBL/GenBank/DDBJ whole genome shotgun (WGS) entry which is preliminary data.</text>
</comment>
<dbReference type="EMBL" id="JACHFK010000004">
    <property type="protein sequence ID" value="MBB5376607.1"/>
    <property type="molecule type" value="Genomic_DNA"/>
</dbReference>